<dbReference type="GO" id="GO:0005524">
    <property type="term" value="F:ATP binding"/>
    <property type="evidence" value="ECO:0007669"/>
    <property type="project" value="UniProtKB-KW"/>
</dbReference>
<dbReference type="CDD" id="cd18580">
    <property type="entry name" value="ABC_6TM_ABCC_D2"/>
    <property type="match status" value="1"/>
</dbReference>
<dbReference type="SMART" id="SM00382">
    <property type="entry name" value="AAA"/>
    <property type="match status" value="2"/>
</dbReference>
<keyword evidence="6" id="KW-0067">ATP-binding</keyword>
<dbReference type="CDD" id="cd18579">
    <property type="entry name" value="ABC_6TM_ABCC_D1"/>
    <property type="match status" value="1"/>
</dbReference>
<evidence type="ECO:0000256" key="2">
    <source>
        <dbReference type="ARBA" id="ARBA00022448"/>
    </source>
</evidence>
<dbReference type="InterPro" id="IPR027417">
    <property type="entry name" value="P-loop_NTPase"/>
</dbReference>
<evidence type="ECO:0000256" key="1">
    <source>
        <dbReference type="ARBA" id="ARBA00004651"/>
    </source>
</evidence>
<name>A0AA38VC41_9PEZI</name>
<dbReference type="Pfam" id="PF00005">
    <property type="entry name" value="ABC_tran"/>
    <property type="match status" value="2"/>
</dbReference>
<keyword evidence="5" id="KW-0547">Nucleotide-binding</keyword>
<dbReference type="InterPro" id="IPR017871">
    <property type="entry name" value="ABC_transporter-like_CS"/>
</dbReference>
<protein>
    <submittedName>
        <fullName evidence="15">ABC multidrug transporter</fullName>
    </submittedName>
</protein>
<evidence type="ECO:0000256" key="4">
    <source>
        <dbReference type="ARBA" id="ARBA00022692"/>
    </source>
</evidence>
<dbReference type="InterPro" id="IPR044726">
    <property type="entry name" value="ABCC_6TM_D2"/>
</dbReference>
<dbReference type="InterPro" id="IPR003593">
    <property type="entry name" value="AAA+_ATPase"/>
</dbReference>
<evidence type="ECO:0000256" key="12">
    <source>
        <dbReference type="SAM" id="Phobius"/>
    </source>
</evidence>
<dbReference type="Proteomes" id="UP001174694">
    <property type="component" value="Unassembled WGS sequence"/>
</dbReference>
<feature type="transmembrane region" description="Helical" evidence="12">
    <location>
        <begin position="109"/>
        <end position="129"/>
    </location>
</feature>
<comment type="caution">
    <text evidence="15">The sequence shown here is derived from an EMBL/GenBank/DDBJ whole genome shotgun (WGS) entry which is preliminary data.</text>
</comment>
<keyword evidence="3" id="KW-1003">Cell membrane</keyword>
<feature type="transmembrane region" description="Helical" evidence="12">
    <location>
        <begin position="284"/>
        <end position="305"/>
    </location>
</feature>
<dbReference type="GO" id="GO:0005886">
    <property type="term" value="C:plasma membrane"/>
    <property type="evidence" value="ECO:0007669"/>
    <property type="project" value="UniProtKB-SubCell"/>
</dbReference>
<dbReference type="SUPFAM" id="SSF90123">
    <property type="entry name" value="ABC transporter transmembrane region"/>
    <property type="match status" value="2"/>
</dbReference>
<dbReference type="PROSITE" id="PS50929">
    <property type="entry name" value="ABC_TM1F"/>
    <property type="match status" value="2"/>
</dbReference>
<feature type="compositionally biased region" description="Acidic residues" evidence="11">
    <location>
        <begin position="880"/>
        <end position="889"/>
    </location>
</feature>
<feature type="transmembrane region" description="Helical" evidence="12">
    <location>
        <begin position="317"/>
        <end position="340"/>
    </location>
</feature>
<feature type="transmembrane region" description="Helical" evidence="12">
    <location>
        <begin position="141"/>
        <end position="162"/>
    </location>
</feature>
<dbReference type="CDD" id="cd03250">
    <property type="entry name" value="ABCC_MRP_domain1"/>
    <property type="match status" value="1"/>
</dbReference>
<feature type="transmembrane region" description="Helical" evidence="12">
    <location>
        <begin position="77"/>
        <end position="97"/>
    </location>
</feature>
<reference evidence="15" key="1">
    <citation type="submission" date="2022-07" db="EMBL/GenBank/DDBJ databases">
        <title>Fungi with potential for degradation of polypropylene.</title>
        <authorList>
            <person name="Gostincar C."/>
        </authorList>
    </citation>
    <scope>NUCLEOTIDE SEQUENCE</scope>
    <source>
        <strain evidence="15">EXF-13308</strain>
    </source>
</reference>
<feature type="transmembrane region" description="Helical" evidence="12">
    <location>
        <begin position="1045"/>
        <end position="1066"/>
    </location>
</feature>
<feature type="transmembrane region" description="Helical" evidence="12">
    <location>
        <begin position="168"/>
        <end position="186"/>
    </location>
</feature>
<organism evidence="15 16">
    <name type="scientific">Pleurostoma richardsiae</name>
    <dbReference type="NCBI Taxonomy" id="41990"/>
    <lineage>
        <taxon>Eukaryota</taxon>
        <taxon>Fungi</taxon>
        <taxon>Dikarya</taxon>
        <taxon>Ascomycota</taxon>
        <taxon>Pezizomycotina</taxon>
        <taxon>Sordariomycetes</taxon>
        <taxon>Sordariomycetidae</taxon>
        <taxon>Calosphaeriales</taxon>
        <taxon>Pleurostomataceae</taxon>
        <taxon>Pleurostoma</taxon>
    </lineage>
</organism>
<dbReference type="InterPro" id="IPR003439">
    <property type="entry name" value="ABC_transporter-like_ATP-bd"/>
</dbReference>
<dbReference type="FunFam" id="1.20.1560.10:FF:000055">
    <property type="entry name" value="ABC multidrug transporter (Eurofung)"/>
    <property type="match status" value="1"/>
</dbReference>
<dbReference type="GO" id="GO:0140359">
    <property type="term" value="F:ABC-type transporter activity"/>
    <property type="evidence" value="ECO:0007669"/>
    <property type="project" value="InterPro"/>
</dbReference>
<comment type="function">
    <text evidence="10">ABC-type transporter; part of the gene cluster that mediates the biosynthesis of the phomopsins, a group of hexapeptide mycotoxins which infects lupins and causes lupinosis disease in livestock.</text>
</comment>
<dbReference type="PROSITE" id="PS50893">
    <property type="entry name" value="ABC_TRANSPORTER_2"/>
    <property type="match status" value="2"/>
</dbReference>
<evidence type="ECO:0000256" key="10">
    <source>
        <dbReference type="ARBA" id="ARBA00059074"/>
    </source>
</evidence>
<evidence type="ECO:0000313" key="15">
    <source>
        <dbReference type="EMBL" id="KAJ9136431.1"/>
    </source>
</evidence>
<dbReference type="Gene3D" id="1.20.1560.10">
    <property type="entry name" value="ABC transporter type 1, transmembrane domain"/>
    <property type="match status" value="2"/>
</dbReference>
<keyword evidence="7 12" id="KW-1133">Transmembrane helix</keyword>
<accession>A0AA38VC41</accession>
<dbReference type="PANTHER" id="PTHR24223:SF399">
    <property type="entry name" value="ABC TRANSPORTER ATNG"/>
    <property type="match status" value="1"/>
</dbReference>
<dbReference type="InterPro" id="IPR044746">
    <property type="entry name" value="ABCC_6TM_D1"/>
</dbReference>
<keyword evidence="16" id="KW-1185">Reference proteome</keyword>
<evidence type="ECO:0000256" key="8">
    <source>
        <dbReference type="ARBA" id="ARBA00023136"/>
    </source>
</evidence>
<evidence type="ECO:0000259" key="13">
    <source>
        <dbReference type="PROSITE" id="PS50893"/>
    </source>
</evidence>
<evidence type="ECO:0000256" key="9">
    <source>
        <dbReference type="ARBA" id="ARBA00023180"/>
    </source>
</evidence>
<proteinExistence type="predicted"/>
<evidence type="ECO:0000256" key="11">
    <source>
        <dbReference type="SAM" id="MobiDB-lite"/>
    </source>
</evidence>
<dbReference type="PROSITE" id="PS00211">
    <property type="entry name" value="ABC_TRANSPORTER_1"/>
    <property type="match status" value="2"/>
</dbReference>
<dbReference type="InterPro" id="IPR011527">
    <property type="entry name" value="ABC1_TM_dom"/>
</dbReference>
<gene>
    <name evidence="15" type="ORF">NKR23_g9869</name>
</gene>
<evidence type="ECO:0000256" key="7">
    <source>
        <dbReference type="ARBA" id="ARBA00022989"/>
    </source>
</evidence>
<dbReference type="Pfam" id="PF00664">
    <property type="entry name" value="ABC_membrane"/>
    <property type="match status" value="2"/>
</dbReference>
<dbReference type="InterPro" id="IPR056227">
    <property type="entry name" value="TMD0_ABC"/>
</dbReference>
<feature type="transmembrane region" description="Helical" evidence="12">
    <location>
        <begin position="540"/>
        <end position="560"/>
    </location>
</feature>
<comment type="subcellular location">
    <subcellularLocation>
        <location evidence="1">Cell membrane</location>
        <topology evidence="1">Multi-pass membrane protein</topology>
    </subcellularLocation>
</comment>
<dbReference type="Gene3D" id="3.40.50.300">
    <property type="entry name" value="P-loop containing nucleotide triphosphate hydrolases"/>
    <property type="match status" value="2"/>
</dbReference>
<dbReference type="EMBL" id="JANBVO010000040">
    <property type="protein sequence ID" value="KAJ9136431.1"/>
    <property type="molecule type" value="Genomic_DNA"/>
</dbReference>
<sequence>MSNVSSAVGCFPTADEAFGPAVHSCRDDFDFTISFEQYFFSIAPAALLLLVAPLRLRYLSKLPAQIAGGTTLRLAKVAAVAIFATLQLTLVGLWAAQSSDELGRVRTNCLAASCVSFVASVMFCALSYIEHAKSLKPSPVLNAYLFISVILDAAIVRTFWLTPFLANPIRAVFTASLALKVALLVLEAKEKAEYAVLRAAEGRNPEATSGLYSHGVFWWMTPLLLDGFRRLLKPADLYNLDEDMSAVVLNERFWSVWNSGRYEGQYRLIWVCIKTLKWQTLMVVAPRLVLLGFTICQPVILNRFLDFLQDPLQNVNYGYGLIGAYGLVYLGIAVSSSFYYHRSYRAATMLRGILVSAIFTRSTDLSTTALDNKAAVTLMSTDVEAIVRAIREIHEFWANILQIGLATWLLSLQIGYGSAGPVLVCVLTFGMTAVLAPITKRATIAWIEKVQVRVGITSTMLGHMKSIKMSGLSQKLGSSITNLRLEEVKTAFPLRLLGAVSSSVAQMPQLISPVVAFAFFTIKSVRSGDTLDVTKMFSSLSLIILLGSPLFIMMEVVMELNSAVGCFDRIQKFLSGSRLNDYRETSPESSLSVTPPIGDSTLNLSPHLPEDIELRNLQGPRPSSIRTGDYFDEPTASIKQACDIHVRNASFGWSAGSKPVVENINLAIPTGQFAALIGPVASGKSTLLKGLLGEVPVASGYTHLTRQRLSWCEQSPWLTNNTIRKNIVGFSVFDSDLYHSVVHACDLDKDLAQMENGDETVIGSKGIVLSGGQKQRVALARAVYSRPRIALFDDIFSGLDNRTAETIFSRVFSKEAGILRRWGTTILFATQAVRFLPSIDHIITLKEGHICEQGAFRDLVKSGGYVFSLHSKHTDRSDGDDSISPEEDNSQGLDNEVKKPKAAATTDKEDKRRQHGDWSVYTFFFRSLGPWFTLCLLVTECISAFFSTFPTVWLNWWSEANAKQPNQRVGFYLGVYAAMQVLAVLSFGLLVVFGYVYVAARTGIKLHQRLLQTVLWAPLSLFTNTDIGSITTRFSQDIALLDRSLPLALFVSISSLLVIIGRAALIASATPYAAASFPFLLAVFYGLQRAYLRTSRQLRLLDLEEKAPVYTQFLETLGGLATIRAFGWGPAALELNHRLVDRSQRPFYLLLMVQQWLTLVLDLVVAALAVLVAGLAVRLRASVSVGLTGVALVQLISFAETLKTLIQFWTSLETSIGAVARIKNFSEDTPDERLPGETADPGEQWPAAGRVEIRGVSASYDEAALVKALDGISLSVEPGQKIGICGRTGSGKSSLLLALLRLLDLSSGAILVDGVDLSTLPREQVRARLVAVAQDSFFLPGTVRQNIDPYDAAGDEAIAQALERVGLWGAIEEKGGLDAKFGEDMLSHGQRQLFSLARAVLRKGRGRVMLFDEATSSVDHQTDAQMQEVIRDEFREHTVISIAHRLETIADFDRVVVLEKGCVVEEGNPRELLASGKGKFRELWDASRHSGRVD</sequence>
<feature type="transmembrane region" description="Helical" evidence="12">
    <location>
        <begin position="973"/>
        <end position="1000"/>
    </location>
</feature>
<dbReference type="Pfam" id="PF24357">
    <property type="entry name" value="TMD0_ABC"/>
    <property type="match status" value="1"/>
</dbReference>
<evidence type="ECO:0000256" key="3">
    <source>
        <dbReference type="ARBA" id="ARBA00022475"/>
    </source>
</evidence>
<evidence type="ECO:0000256" key="6">
    <source>
        <dbReference type="ARBA" id="ARBA00022840"/>
    </source>
</evidence>
<keyword evidence="8 12" id="KW-0472">Membrane</keyword>
<dbReference type="PANTHER" id="PTHR24223">
    <property type="entry name" value="ATP-BINDING CASSETTE SUB-FAMILY C"/>
    <property type="match status" value="1"/>
</dbReference>
<feature type="region of interest" description="Disordered" evidence="11">
    <location>
        <begin position="873"/>
        <end position="910"/>
    </location>
</feature>
<dbReference type="InterPro" id="IPR036640">
    <property type="entry name" value="ABC1_TM_sf"/>
</dbReference>
<feature type="domain" description="ABC transmembrane type-1" evidence="14">
    <location>
        <begin position="941"/>
        <end position="1214"/>
    </location>
</feature>
<feature type="domain" description="ABC transporter" evidence="13">
    <location>
        <begin position="644"/>
        <end position="872"/>
    </location>
</feature>
<feature type="transmembrane region" description="Helical" evidence="12">
    <location>
        <begin position="396"/>
        <end position="414"/>
    </location>
</feature>
<keyword evidence="2" id="KW-0813">Transport</keyword>
<feature type="domain" description="ABC transmembrane type-1" evidence="14">
    <location>
        <begin position="288"/>
        <end position="562"/>
    </location>
</feature>
<keyword evidence="9" id="KW-0325">Glycoprotein</keyword>
<dbReference type="FunFam" id="3.40.50.300:FF:000838">
    <property type="entry name" value="ABC multidrug transporter (Eurofung)"/>
    <property type="match status" value="1"/>
</dbReference>
<dbReference type="GO" id="GO:0016887">
    <property type="term" value="F:ATP hydrolysis activity"/>
    <property type="evidence" value="ECO:0007669"/>
    <property type="project" value="InterPro"/>
</dbReference>
<evidence type="ECO:0000259" key="14">
    <source>
        <dbReference type="PROSITE" id="PS50929"/>
    </source>
</evidence>
<keyword evidence="4 12" id="KW-0812">Transmembrane</keyword>
<dbReference type="CDD" id="cd03244">
    <property type="entry name" value="ABCC_MRP_domain2"/>
    <property type="match status" value="1"/>
</dbReference>
<evidence type="ECO:0000313" key="16">
    <source>
        <dbReference type="Proteomes" id="UP001174694"/>
    </source>
</evidence>
<dbReference type="InterPro" id="IPR050173">
    <property type="entry name" value="ABC_transporter_C-like"/>
</dbReference>
<feature type="domain" description="ABC transporter" evidence="13">
    <location>
        <begin position="1251"/>
        <end position="1485"/>
    </location>
</feature>
<feature type="transmembrane region" description="Helical" evidence="12">
    <location>
        <begin position="38"/>
        <end position="56"/>
    </location>
</feature>
<dbReference type="SUPFAM" id="SSF52540">
    <property type="entry name" value="P-loop containing nucleoside triphosphate hydrolases"/>
    <property type="match status" value="2"/>
</dbReference>
<feature type="transmembrane region" description="Helical" evidence="12">
    <location>
        <begin position="1072"/>
        <end position="1092"/>
    </location>
</feature>
<feature type="transmembrane region" description="Helical" evidence="12">
    <location>
        <begin position="1147"/>
        <end position="1173"/>
    </location>
</feature>
<feature type="transmembrane region" description="Helical" evidence="12">
    <location>
        <begin position="420"/>
        <end position="439"/>
    </location>
</feature>
<dbReference type="FunFam" id="1.20.1560.10:FF:000066">
    <property type="entry name" value="ABC multidrug transporter (Eurofung)"/>
    <property type="match status" value="1"/>
</dbReference>
<evidence type="ECO:0000256" key="5">
    <source>
        <dbReference type="ARBA" id="ARBA00022741"/>
    </source>
</evidence>